<evidence type="ECO:0000256" key="5">
    <source>
        <dbReference type="PROSITE-ProRule" id="PRU10137"/>
    </source>
</evidence>
<gene>
    <name evidence="7" type="ORF">KP014_02935</name>
    <name evidence="8" type="ORF">SAMN04487895_11486</name>
</gene>
<dbReference type="InterPro" id="IPR006118">
    <property type="entry name" value="Recombinase_CS"/>
</dbReference>
<dbReference type="PROSITE" id="PS00397">
    <property type="entry name" value="RECOMBINASES_1"/>
    <property type="match status" value="1"/>
</dbReference>
<evidence type="ECO:0000256" key="2">
    <source>
        <dbReference type="ARBA" id="ARBA00023125"/>
    </source>
</evidence>
<evidence type="ECO:0000259" key="6">
    <source>
        <dbReference type="PROSITE" id="PS51736"/>
    </source>
</evidence>
<keyword evidence="3" id="KW-0233">DNA recombination</keyword>
<reference evidence="7 10" key="2">
    <citation type="submission" date="2021-06" db="EMBL/GenBank/DDBJ databases">
        <title>Whole genome sequence of Paenibacillus sophorae DSM23020 for comparative genomics.</title>
        <authorList>
            <person name="Kim M.-J."/>
            <person name="Lee G."/>
            <person name="Shin J.-H."/>
        </authorList>
    </citation>
    <scope>NUCLEOTIDE SEQUENCE [LARGE SCALE GENOMIC DNA]</scope>
    <source>
        <strain evidence="7 10">DSM 23020</strain>
    </source>
</reference>
<dbReference type="InterPro" id="IPR050639">
    <property type="entry name" value="SSR_resolvase"/>
</dbReference>
<feature type="active site" description="O-(5'-phospho-DNA)-serine intermediate" evidence="4 5">
    <location>
        <position position="14"/>
    </location>
</feature>
<evidence type="ECO:0000256" key="3">
    <source>
        <dbReference type="ARBA" id="ARBA00023172"/>
    </source>
</evidence>
<sequence>MKTKINAALYIRVSTEMQAKEGFSLEAQQEALLKHCRLIGATPFKVYVDAGRSGKSITGRPAMQEMLNDAGNGCFNQVMCTHLNRLSRNMNDLLSVLEALDKHKVGLYSLKEGFEPATPIGRFALQMMGAVAELEREQIVQNVRIGMQERSRQGN</sequence>
<dbReference type="GO" id="GO:0003677">
    <property type="term" value="F:DNA binding"/>
    <property type="evidence" value="ECO:0007669"/>
    <property type="project" value="UniProtKB-KW"/>
</dbReference>
<organism evidence="8 9">
    <name type="scientific">Paenibacillus sophorae</name>
    <dbReference type="NCBI Taxonomy" id="1333845"/>
    <lineage>
        <taxon>Bacteria</taxon>
        <taxon>Bacillati</taxon>
        <taxon>Bacillota</taxon>
        <taxon>Bacilli</taxon>
        <taxon>Bacillales</taxon>
        <taxon>Paenibacillaceae</taxon>
        <taxon>Paenibacillus</taxon>
    </lineage>
</organism>
<evidence type="ECO:0000256" key="1">
    <source>
        <dbReference type="ARBA" id="ARBA00022908"/>
    </source>
</evidence>
<dbReference type="PANTHER" id="PTHR30461:SF23">
    <property type="entry name" value="DNA RECOMBINASE-RELATED"/>
    <property type="match status" value="1"/>
</dbReference>
<feature type="domain" description="Resolvase/invertase-type recombinase catalytic" evidence="6">
    <location>
        <begin position="6"/>
        <end position="154"/>
    </location>
</feature>
<keyword evidence="10" id="KW-1185">Reference proteome</keyword>
<dbReference type="Proteomes" id="UP000198809">
    <property type="component" value="Unassembled WGS sequence"/>
</dbReference>
<reference evidence="8 9" key="1">
    <citation type="submission" date="2016-10" db="EMBL/GenBank/DDBJ databases">
        <authorList>
            <person name="de Groot N.N."/>
        </authorList>
    </citation>
    <scope>NUCLEOTIDE SEQUENCE [LARGE SCALE GENOMIC DNA]</scope>
    <source>
        <strain evidence="8 9">CGMCC 1.10238</strain>
    </source>
</reference>
<evidence type="ECO:0000313" key="7">
    <source>
        <dbReference type="EMBL" id="QWU16244.1"/>
    </source>
</evidence>
<keyword evidence="2" id="KW-0238">DNA-binding</keyword>
<dbReference type="Pfam" id="PF00239">
    <property type="entry name" value="Resolvase"/>
    <property type="match status" value="1"/>
</dbReference>
<dbReference type="InterPro" id="IPR036162">
    <property type="entry name" value="Resolvase-like_N_sf"/>
</dbReference>
<dbReference type="CDD" id="cd00338">
    <property type="entry name" value="Ser_Recombinase"/>
    <property type="match status" value="1"/>
</dbReference>
<dbReference type="Gene3D" id="3.40.50.1390">
    <property type="entry name" value="Resolvase, N-terminal catalytic domain"/>
    <property type="match status" value="1"/>
</dbReference>
<accession>A0A1H8TJM6</accession>
<dbReference type="PANTHER" id="PTHR30461">
    <property type="entry name" value="DNA-INVERTASE FROM LAMBDOID PROPHAGE"/>
    <property type="match status" value="1"/>
</dbReference>
<name>A0A1H8TJM6_9BACL</name>
<dbReference type="InterPro" id="IPR006119">
    <property type="entry name" value="Resolv_N"/>
</dbReference>
<dbReference type="RefSeq" id="WP_036601438.1">
    <property type="nucleotide sequence ID" value="NZ_CP076607.1"/>
</dbReference>
<evidence type="ECO:0000313" key="8">
    <source>
        <dbReference type="EMBL" id="SEO90986.1"/>
    </source>
</evidence>
<dbReference type="GO" id="GO:0015074">
    <property type="term" value="P:DNA integration"/>
    <property type="evidence" value="ECO:0007669"/>
    <property type="project" value="UniProtKB-KW"/>
</dbReference>
<dbReference type="SMART" id="SM00857">
    <property type="entry name" value="Resolvase"/>
    <property type="match status" value="1"/>
</dbReference>
<evidence type="ECO:0000313" key="10">
    <source>
        <dbReference type="Proteomes" id="UP000683429"/>
    </source>
</evidence>
<protein>
    <submittedName>
        <fullName evidence="7">Recombinase family protein</fullName>
    </submittedName>
    <submittedName>
        <fullName evidence="8">Resolvase, N terminal domain</fullName>
    </submittedName>
</protein>
<dbReference type="EMBL" id="CP076607">
    <property type="protein sequence ID" value="QWU16244.1"/>
    <property type="molecule type" value="Genomic_DNA"/>
</dbReference>
<evidence type="ECO:0000313" key="9">
    <source>
        <dbReference type="Proteomes" id="UP000198809"/>
    </source>
</evidence>
<dbReference type="SUPFAM" id="SSF53041">
    <property type="entry name" value="Resolvase-like"/>
    <property type="match status" value="1"/>
</dbReference>
<proteinExistence type="predicted"/>
<dbReference type="GO" id="GO:0000150">
    <property type="term" value="F:DNA strand exchange activity"/>
    <property type="evidence" value="ECO:0007669"/>
    <property type="project" value="InterPro"/>
</dbReference>
<keyword evidence="1" id="KW-0229">DNA integration</keyword>
<dbReference type="STRING" id="1333845.SAMN04487895_11486"/>
<dbReference type="AlphaFoldDB" id="A0A1H8TJM6"/>
<dbReference type="PROSITE" id="PS51736">
    <property type="entry name" value="RECOMBINASES_3"/>
    <property type="match status" value="1"/>
</dbReference>
<dbReference type="Proteomes" id="UP000683429">
    <property type="component" value="Chromosome"/>
</dbReference>
<dbReference type="OrthoDB" id="9811097at2"/>
<dbReference type="EMBL" id="FODH01000014">
    <property type="protein sequence ID" value="SEO90986.1"/>
    <property type="molecule type" value="Genomic_DNA"/>
</dbReference>
<evidence type="ECO:0000256" key="4">
    <source>
        <dbReference type="PIRSR" id="PIRSR606118-50"/>
    </source>
</evidence>